<evidence type="ECO:0000256" key="1">
    <source>
        <dbReference type="ARBA" id="ARBA00023015"/>
    </source>
</evidence>
<accession>A0ABR7FU35</accession>
<dbReference type="Pfam" id="PF12833">
    <property type="entry name" value="HTH_18"/>
    <property type="match status" value="1"/>
</dbReference>
<gene>
    <name evidence="5" type="ORF">H8S22_10250</name>
</gene>
<keyword evidence="1" id="KW-0805">Transcription regulation</keyword>
<dbReference type="PROSITE" id="PS01124">
    <property type="entry name" value="HTH_ARAC_FAMILY_2"/>
    <property type="match status" value="1"/>
</dbReference>
<keyword evidence="6" id="KW-1185">Reference proteome</keyword>
<dbReference type="InterPro" id="IPR009057">
    <property type="entry name" value="Homeodomain-like_sf"/>
</dbReference>
<proteinExistence type="predicted"/>
<feature type="domain" description="HTH araC/xylS-type" evidence="4">
    <location>
        <begin position="8"/>
        <end position="107"/>
    </location>
</feature>
<reference evidence="5 6" key="1">
    <citation type="submission" date="2020-08" db="EMBL/GenBank/DDBJ databases">
        <title>Genome public.</title>
        <authorList>
            <person name="Liu C."/>
            <person name="Sun Q."/>
        </authorList>
    </citation>
    <scope>NUCLEOTIDE SEQUENCE [LARGE SCALE GENOMIC DNA]</scope>
    <source>
        <strain evidence="5 6">NSJ-7</strain>
    </source>
</reference>
<keyword evidence="3" id="KW-0804">Transcription</keyword>
<dbReference type="InterPro" id="IPR018060">
    <property type="entry name" value="HTH_AraC"/>
</dbReference>
<keyword evidence="2" id="KW-0238">DNA-binding</keyword>
<evidence type="ECO:0000313" key="6">
    <source>
        <dbReference type="Proteomes" id="UP000635828"/>
    </source>
</evidence>
<sequence length="302" mass="35327">MNDMEAVQIIQDYIRTHYKDDNFCIHDVCSKIGYSRRQVDRFFKRFLKKTLREYINAVCLTESANELLNTRKTILEVALNSHYETHEGFARSFYKRFHIMPSVYRDKKIAIPLFIQYPVSHYNALLKHKEELFMNNALNFCMITAKERNKRKLIYLPSKNAQDYFSYCEEVGCEWEGLLNSIPEKIEPAALIELPEKFVEKGFSRIAVGIEVPLEYDKELPESYKIVELPECIMLYFQGEPYENEEDFCKAIESTYTAIGKYNPTLYGYKFAYDIAPSFNFGADTSTGARLAVPALYNDYSE</sequence>
<dbReference type="SMART" id="SM00342">
    <property type="entry name" value="HTH_ARAC"/>
    <property type="match status" value="1"/>
</dbReference>
<comment type="caution">
    <text evidence="5">The sequence shown here is derived from an EMBL/GenBank/DDBJ whole genome shotgun (WGS) entry which is preliminary data.</text>
</comment>
<dbReference type="Proteomes" id="UP000635828">
    <property type="component" value="Unassembled WGS sequence"/>
</dbReference>
<dbReference type="SUPFAM" id="SSF46689">
    <property type="entry name" value="Homeodomain-like"/>
    <property type="match status" value="1"/>
</dbReference>
<dbReference type="EMBL" id="JACOOS010000011">
    <property type="protein sequence ID" value="MBC5677971.1"/>
    <property type="molecule type" value="Genomic_DNA"/>
</dbReference>
<name>A0ABR7FU35_9FIRM</name>
<dbReference type="InterPro" id="IPR050959">
    <property type="entry name" value="MarA-like"/>
</dbReference>
<evidence type="ECO:0000256" key="2">
    <source>
        <dbReference type="ARBA" id="ARBA00023125"/>
    </source>
</evidence>
<dbReference type="PANTHER" id="PTHR47504:SF5">
    <property type="entry name" value="RIGHT ORIGIN-BINDING PROTEIN"/>
    <property type="match status" value="1"/>
</dbReference>
<dbReference type="PANTHER" id="PTHR47504">
    <property type="entry name" value="RIGHT ORIGIN-BINDING PROTEIN"/>
    <property type="match status" value="1"/>
</dbReference>
<evidence type="ECO:0000259" key="4">
    <source>
        <dbReference type="PROSITE" id="PS01124"/>
    </source>
</evidence>
<evidence type="ECO:0000256" key="3">
    <source>
        <dbReference type="ARBA" id="ARBA00023163"/>
    </source>
</evidence>
<dbReference type="RefSeq" id="WP_024727541.1">
    <property type="nucleotide sequence ID" value="NZ_JACOOS010000011.1"/>
</dbReference>
<protein>
    <submittedName>
        <fullName evidence="5">Helix-turn-helix transcriptional regulator</fullName>
    </submittedName>
</protein>
<evidence type="ECO:0000313" key="5">
    <source>
        <dbReference type="EMBL" id="MBC5677971.1"/>
    </source>
</evidence>
<organism evidence="5 6">
    <name type="scientific">Anaerostipes hominis</name>
    <name type="common">ex Liu et al. 2021</name>
    <dbReference type="NCBI Taxonomy" id="2763018"/>
    <lineage>
        <taxon>Bacteria</taxon>
        <taxon>Bacillati</taxon>
        <taxon>Bacillota</taxon>
        <taxon>Clostridia</taxon>
        <taxon>Lachnospirales</taxon>
        <taxon>Lachnospiraceae</taxon>
        <taxon>Anaerostipes</taxon>
    </lineage>
</organism>
<dbReference type="Gene3D" id="1.10.10.60">
    <property type="entry name" value="Homeodomain-like"/>
    <property type="match status" value="2"/>
</dbReference>